<reference evidence="3" key="1">
    <citation type="submission" date="2022-04" db="EMBL/GenBank/DDBJ databases">
        <authorList>
            <person name="Friedrich I."/>
            <person name="Schneider D."/>
            <person name="Poehlein A."/>
            <person name="Hertel R."/>
            <person name="Daniel R."/>
        </authorList>
    </citation>
    <scope>NUCLEOTIDE SEQUENCE</scope>
</reference>
<dbReference type="Proteomes" id="UP001056634">
    <property type="component" value="Segment"/>
</dbReference>
<feature type="compositionally biased region" description="Basic and acidic residues" evidence="1">
    <location>
        <begin position="118"/>
        <end position="148"/>
    </location>
</feature>
<keyword evidence="2" id="KW-0472">Membrane</keyword>
<dbReference type="EMBL" id="ON529851">
    <property type="protein sequence ID" value="UTC29055.1"/>
    <property type="molecule type" value="Genomic_DNA"/>
</dbReference>
<protein>
    <submittedName>
        <fullName evidence="3">Inner membrane spanin component</fullName>
    </submittedName>
</protein>
<keyword evidence="2" id="KW-0812">Transmembrane</keyword>
<evidence type="ECO:0000313" key="3">
    <source>
        <dbReference type="EMBL" id="UTC29055.1"/>
    </source>
</evidence>
<feature type="transmembrane region" description="Helical" evidence="2">
    <location>
        <begin position="39"/>
        <end position="60"/>
    </location>
</feature>
<feature type="region of interest" description="Disordered" evidence="1">
    <location>
        <begin position="77"/>
        <end position="177"/>
    </location>
</feature>
<keyword evidence="2" id="KW-1133">Transmembrane helix</keyword>
<evidence type="ECO:0000256" key="2">
    <source>
        <dbReference type="SAM" id="Phobius"/>
    </source>
</evidence>
<gene>
    <name evidence="3" type="ORF">MARCHEWKA_05460</name>
</gene>
<feature type="compositionally biased region" description="Basic and acidic residues" evidence="1">
    <location>
        <begin position="95"/>
        <end position="109"/>
    </location>
</feature>
<accession>A0A9E7N4R2</accession>
<name>A0A9E7N4R2_9CAUD</name>
<evidence type="ECO:0000256" key="1">
    <source>
        <dbReference type="SAM" id="MobiDB-lite"/>
    </source>
</evidence>
<sequence length="177" mass="19022">MFSILLALLLNPATLWTIAAVCAAVVALWFTVGPAFVMKIAADIRTWFVLGLVLAVLAFAHSEKRADALEAQIAGAARQAQADEDAQKSQTRRAAQRDVRRTQNDRITTRIEQAPQGRKHDAALDGIAAERPDYHGAQDEALDRRAEAQARPIGGAPADDQPAAVGLRKQPDGVVVP</sequence>
<keyword evidence="4" id="KW-1185">Reference proteome</keyword>
<proteinExistence type="predicted"/>
<evidence type="ECO:0000313" key="4">
    <source>
        <dbReference type="Proteomes" id="UP001056634"/>
    </source>
</evidence>
<organism evidence="3 4">
    <name type="scientific">Brevundimonas phage vB_BpoS-Marchewka</name>
    <dbReference type="NCBI Taxonomy" id="2948604"/>
    <lineage>
        <taxon>Viruses</taxon>
        <taxon>Duplodnaviria</taxon>
        <taxon>Heunggongvirae</taxon>
        <taxon>Uroviricota</taxon>
        <taxon>Caudoviricetes</taxon>
        <taxon>Jeanschmidtviridae</taxon>
        <taxon>Marchewkavirus</taxon>
        <taxon>Marchewkavirus marchewka</taxon>
    </lineage>
</organism>